<evidence type="ECO:0000256" key="8">
    <source>
        <dbReference type="SAM" id="Phobius"/>
    </source>
</evidence>
<dbReference type="InterPro" id="IPR020846">
    <property type="entry name" value="MFS_dom"/>
</dbReference>
<feature type="transmembrane region" description="Helical" evidence="8">
    <location>
        <begin position="252"/>
        <end position="272"/>
    </location>
</feature>
<dbReference type="InterPro" id="IPR051788">
    <property type="entry name" value="MFS_Transporter"/>
</dbReference>
<feature type="chain" id="PRO_5002239520" description="Major facilitator superfamily (MFS) profile domain-containing protein" evidence="9">
    <location>
        <begin position="31"/>
        <end position="517"/>
    </location>
</feature>
<keyword evidence="9" id="KW-0732">Signal</keyword>
<keyword evidence="3" id="KW-0813">Transport</keyword>
<dbReference type="Pfam" id="PF07690">
    <property type="entry name" value="MFS_1"/>
    <property type="match status" value="1"/>
</dbReference>
<feature type="transmembrane region" description="Helical" evidence="8">
    <location>
        <begin position="402"/>
        <end position="419"/>
    </location>
</feature>
<keyword evidence="12" id="KW-1185">Reference proteome</keyword>
<feature type="transmembrane region" description="Helical" evidence="8">
    <location>
        <begin position="173"/>
        <end position="195"/>
    </location>
</feature>
<dbReference type="EMBL" id="KN847317">
    <property type="protein sequence ID" value="KIW60486.1"/>
    <property type="molecule type" value="Genomic_DNA"/>
</dbReference>
<comment type="subcellular location">
    <subcellularLocation>
        <location evidence="1">Endomembrane system</location>
        <topology evidence="1">Multi-pass membrane protein</topology>
    </subcellularLocation>
</comment>
<evidence type="ECO:0000256" key="1">
    <source>
        <dbReference type="ARBA" id="ARBA00004127"/>
    </source>
</evidence>
<gene>
    <name evidence="11" type="ORF">PV05_00700</name>
</gene>
<dbReference type="GeneID" id="25322608"/>
<feature type="region of interest" description="Disordered" evidence="7">
    <location>
        <begin position="290"/>
        <end position="317"/>
    </location>
</feature>
<feature type="transmembrane region" description="Helical" evidence="8">
    <location>
        <begin position="375"/>
        <end position="395"/>
    </location>
</feature>
<reference evidence="11 12" key="1">
    <citation type="submission" date="2015-01" db="EMBL/GenBank/DDBJ databases">
        <title>The Genome Sequence of Exophiala xenobiotica CBS118157.</title>
        <authorList>
            <consortium name="The Broad Institute Genomics Platform"/>
            <person name="Cuomo C."/>
            <person name="de Hoog S."/>
            <person name="Gorbushina A."/>
            <person name="Stielow B."/>
            <person name="Teixiera M."/>
            <person name="Abouelleil A."/>
            <person name="Chapman S.B."/>
            <person name="Priest M."/>
            <person name="Young S.K."/>
            <person name="Wortman J."/>
            <person name="Nusbaum C."/>
            <person name="Birren B."/>
        </authorList>
    </citation>
    <scope>NUCLEOTIDE SEQUENCE [LARGE SCALE GENOMIC DNA]</scope>
    <source>
        <strain evidence="11 12">CBS 118157</strain>
    </source>
</reference>
<protein>
    <recommendedName>
        <fullName evidence="10">Major facilitator superfamily (MFS) profile domain-containing protein</fullName>
    </recommendedName>
</protein>
<feature type="transmembrane region" description="Helical" evidence="8">
    <location>
        <begin position="129"/>
        <end position="152"/>
    </location>
</feature>
<dbReference type="Proteomes" id="UP000054342">
    <property type="component" value="Unassembled WGS sequence"/>
</dbReference>
<dbReference type="GO" id="GO:0016020">
    <property type="term" value="C:membrane"/>
    <property type="evidence" value="ECO:0007669"/>
    <property type="project" value="TreeGrafter"/>
</dbReference>
<accession>A0A0D2C6J3</accession>
<dbReference type="AlphaFoldDB" id="A0A0D2C6J3"/>
<evidence type="ECO:0000259" key="10">
    <source>
        <dbReference type="PROSITE" id="PS50850"/>
    </source>
</evidence>
<evidence type="ECO:0000256" key="5">
    <source>
        <dbReference type="ARBA" id="ARBA00022989"/>
    </source>
</evidence>
<evidence type="ECO:0000256" key="3">
    <source>
        <dbReference type="ARBA" id="ARBA00022448"/>
    </source>
</evidence>
<dbReference type="PANTHER" id="PTHR23514">
    <property type="entry name" value="BYPASS OF STOP CODON PROTEIN 6"/>
    <property type="match status" value="1"/>
</dbReference>
<sequence length="517" mass="56111">MSRYLAGEYSGHRFSNWILCVLLRAFHIWGSSVMQTVNSSSGGSSTAIIELPASPHVRMDVQRATAIPEHPPTSPQPPLEASEPQLQKWNSPRINIWRCAGTFWSFVILGANDAAIGALIPYLEEWYNVNYTVISLVFLSPIIGYTLSALLNNHIHVVYGQRGVACIMSLSHLLGYVAVCLHPPFPVLVVVYILVGFGNGLGDSGWNAWIGDMADANEVLGFLHGFYGVGAALSPLIATTVVTQAGWKWYEFYYILVGGAAIEVMVLVGTFWKADARAFRAQRLTTADAEISNESEPAPRETQEQSTLKKLNPFGKREKGKSKTIEAVKNRVTILASLFLLAYVGVEVSIGGWIVTFMLRVRKGSPFASGMTSTGFWLGITVGRFVLGFVTGRLFPSERWAVTTYLACSVGLQLLFWLIPNFYVSSVMIGFLGFFLGPMFPAAVVALTKLLPKKLHVAAVGFACAFGASGATVFPFAVGAIASAAGVKVLQPIVLAALVLCAVVWLLIPRLPKQRMA</sequence>
<keyword evidence="4 8" id="KW-0812">Transmembrane</keyword>
<name>A0A0D2C6J3_9EURO</name>
<feature type="transmembrane region" description="Helical" evidence="8">
    <location>
        <begin position="459"/>
        <end position="483"/>
    </location>
</feature>
<dbReference type="InterPro" id="IPR036259">
    <property type="entry name" value="MFS_trans_sf"/>
</dbReference>
<evidence type="ECO:0000256" key="7">
    <source>
        <dbReference type="SAM" id="MobiDB-lite"/>
    </source>
</evidence>
<dbReference type="InterPro" id="IPR011701">
    <property type="entry name" value="MFS"/>
</dbReference>
<dbReference type="FunFam" id="1.20.1250.20:FF:000286">
    <property type="entry name" value="MFS efflux transporter"/>
    <property type="match status" value="1"/>
</dbReference>
<dbReference type="RefSeq" id="XP_013321070.1">
    <property type="nucleotide sequence ID" value="XM_013465616.1"/>
</dbReference>
<evidence type="ECO:0000256" key="9">
    <source>
        <dbReference type="SAM" id="SignalP"/>
    </source>
</evidence>
<dbReference type="GO" id="GO:0012505">
    <property type="term" value="C:endomembrane system"/>
    <property type="evidence" value="ECO:0007669"/>
    <property type="project" value="UniProtKB-SubCell"/>
</dbReference>
<evidence type="ECO:0000256" key="6">
    <source>
        <dbReference type="ARBA" id="ARBA00023136"/>
    </source>
</evidence>
<dbReference type="PROSITE" id="PS50850">
    <property type="entry name" value="MFS"/>
    <property type="match status" value="1"/>
</dbReference>
<dbReference type="SUPFAM" id="SSF103473">
    <property type="entry name" value="MFS general substrate transporter"/>
    <property type="match status" value="1"/>
</dbReference>
<feature type="signal peptide" evidence="9">
    <location>
        <begin position="1"/>
        <end position="30"/>
    </location>
</feature>
<comment type="similarity">
    <text evidence="2">Belongs to the major facilitator superfamily.</text>
</comment>
<feature type="transmembrane region" description="Helical" evidence="8">
    <location>
        <begin position="489"/>
        <end position="508"/>
    </location>
</feature>
<evidence type="ECO:0000313" key="11">
    <source>
        <dbReference type="EMBL" id="KIW60486.1"/>
    </source>
</evidence>
<keyword evidence="6 8" id="KW-0472">Membrane</keyword>
<dbReference type="OrthoDB" id="413079at2759"/>
<feature type="transmembrane region" description="Helical" evidence="8">
    <location>
        <begin position="332"/>
        <end position="355"/>
    </location>
</feature>
<evidence type="ECO:0000256" key="4">
    <source>
        <dbReference type="ARBA" id="ARBA00022692"/>
    </source>
</evidence>
<dbReference type="Gene3D" id="1.20.1250.20">
    <property type="entry name" value="MFS general substrate transporter like domains"/>
    <property type="match status" value="2"/>
</dbReference>
<evidence type="ECO:0000256" key="2">
    <source>
        <dbReference type="ARBA" id="ARBA00008335"/>
    </source>
</evidence>
<dbReference type="GO" id="GO:0022857">
    <property type="term" value="F:transmembrane transporter activity"/>
    <property type="evidence" value="ECO:0007669"/>
    <property type="project" value="InterPro"/>
</dbReference>
<organism evidence="11 12">
    <name type="scientific">Exophiala xenobiotica</name>
    <dbReference type="NCBI Taxonomy" id="348802"/>
    <lineage>
        <taxon>Eukaryota</taxon>
        <taxon>Fungi</taxon>
        <taxon>Dikarya</taxon>
        <taxon>Ascomycota</taxon>
        <taxon>Pezizomycotina</taxon>
        <taxon>Eurotiomycetes</taxon>
        <taxon>Chaetothyriomycetidae</taxon>
        <taxon>Chaetothyriales</taxon>
        <taxon>Herpotrichiellaceae</taxon>
        <taxon>Exophiala</taxon>
    </lineage>
</organism>
<feature type="domain" description="Major facilitator superfamily (MFS) profile" evidence="10">
    <location>
        <begin position="98"/>
        <end position="512"/>
    </location>
</feature>
<dbReference type="FunFam" id="1.20.1250.20:FF:000308">
    <property type="entry name" value="MFS efflux transporter"/>
    <property type="match status" value="1"/>
</dbReference>
<dbReference type="HOGENOM" id="CLU_021993_0_0_1"/>
<evidence type="ECO:0000313" key="12">
    <source>
        <dbReference type="Proteomes" id="UP000054342"/>
    </source>
</evidence>
<feature type="transmembrane region" description="Helical" evidence="8">
    <location>
        <begin position="103"/>
        <end position="123"/>
    </location>
</feature>
<keyword evidence="5 8" id="KW-1133">Transmembrane helix</keyword>
<feature type="transmembrane region" description="Helical" evidence="8">
    <location>
        <begin position="425"/>
        <end position="447"/>
    </location>
</feature>
<dbReference type="PANTHER" id="PTHR23514:SF3">
    <property type="entry name" value="BYPASS OF STOP CODON PROTEIN 6"/>
    <property type="match status" value="1"/>
</dbReference>
<proteinExistence type="inferred from homology"/>